<sequence>MWAIGDAELFGIGTKTSHDAPYLRSSGFVLWQNGLTHTLTLAFGSFVNAVSFDFGQFYGTSTPFTITLGNGFSALVSSSENAFAYFWRAVRYTVLNGFNHRR</sequence>
<proteinExistence type="predicted"/>
<protein>
    <submittedName>
        <fullName evidence="1">Uncharacterized protein</fullName>
    </submittedName>
</protein>
<dbReference type="EMBL" id="VISO01000002">
    <property type="protein sequence ID" value="TVZ72988.1"/>
    <property type="molecule type" value="Genomic_DNA"/>
</dbReference>
<gene>
    <name evidence="1" type="ORF">BCL32_1183</name>
</gene>
<dbReference type="AlphaFoldDB" id="A0A559TEF2"/>
<evidence type="ECO:0000313" key="1">
    <source>
        <dbReference type="EMBL" id="TVZ72988.1"/>
    </source>
</evidence>
<dbReference type="Proteomes" id="UP000319824">
    <property type="component" value="Unassembled WGS sequence"/>
</dbReference>
<accession>A0A559TEF2</accession>
<reference evidence="1 2" key="1">
    <citation type="submission" date="2019-06" db="EMBL/GenBank/DDBJ databases">
        <title>Pac Bio to generate improved reference genome sequences for organisms with transposon mutant libraries (support for FEBA project).</title>
        <authorList>
            <person name="Blow M."/>
        </authorList>
    </citation>
    <scope>NUCLEOTIDE SEQUENCE [LARGE SCALE GENOMIC DNA]</scope>
    <source>
        <strain evidence="1 2">USDA 1844</strain>
    </source>
</reference>
<evidence type="ECO:0000313" key="2">
    <source>
        <dbReference type="Proteomes" id="UP000319824"/>
    </source>
</evidence>
<comment type="caution">
    <text evidence="1">The sequence shown here is derived from an EMBL/GenBank/DDBJ whole genome shotgun (WGS) entry which is preliminary data.</text>
</comment>
<name>A0A559TEF2_9HYPH</name>
<organism evidence="1 2">
    <name type="scientific">Rhizobium mongolense USDA 1844</name>
    <dbReference type="NCBI Taxonomy" id="1079460"/>
    <lineage>
        <taxon>Bacteria</taxon>
        <taxon>Pseudomonadati</taxon>
        <taxon>Pseudomonadota</taxon>
        <taxon>Alphaproteobacteria</taxon>
        <taxon>Hyphomicrobiales</taxon>
        <taxon>Rhizobiaceae</taxon>
        <taxon>Rhizobium/Agrobacterium group</taxon>
        <taxon>Rhizobium</taxon>
    </lineage>
</organism>